<evidence type="ECO:0000313" key="3">
    <source>
        <dbReference type="Proteomes" id="UP001474181"/>
    </source>
</evidence>
<keyword evidence="3" id="KW-1185">Reference proteome</keyword>
<feature type="chain" id="PRO_5047379125" evidence="1">
    <location>
        <begin position="26"/>
        <end position="59"/>
    </location>
</feature>
<dbReference type="Proteomes" id="UP001474181">
    <property type="component" value="Unassembled WGS sequence"/>
</dbReference>
<keyword evidence="2" id="KW-0808">Transferase</keyword>
<evidence type="ECO:0000256" key="1">
    <source>
        <dbReference type="SAM" id="SignalP"/>
    </source>
</evidence>
<dbReference type="EMBL" id="JBEPEK010000578">
    <property type="protein sequence ID" value="MER7186352.1"/>
    <property type="molecule type" value="Genomic_DNA"/>
</dbReference>
<comment type="caution">
    <text evidence="2">The sequence shown here is derived from an EMBL/GenBank/DDBJ whole genome shotgun (WGS) entry which is preliminary data.</text>
</comment>
<keyword evidence="1" id="KW-0732">Signal</keyword>
<proteinExistence type="predicted"/>
<feature type="signal peptide" evidence="1">
    <location>
        <begin position="1"/>
        <end position="25"/>
    </location>
</feature>
<evidence type="ECO:0000313" key="2">
    <source>
        <dbReference type="EMBL" id="MER7186352.1"/>
    </source>
</evidence>
<gene>
    <name evidence="2" type="ORF">ABT404_44005</name>
</gene>
<name>A0ABV1XBN6_9ACTN</name>
<reference evidence="2 3" key="1">
    <citation type="submission" date="2024-06" db="EMBL/GenBank/DDBJ databases">
        <title>The Natural Products Discovery Center: Release of the First 8490 Sequenced Strains for Exploring Actinobacteria Biosynthetic Diversity.</title>
        <authorList>
            <person name="Kalkreuter E."/>
            <person name="Kautsar S.A."/>
            <person name="Yang D."/>
            <person name="Bader C.D."/>
            <person name="Teijaro C.N."/>
            <person name="Fluegel L."/>
            <person name="Davis C.M."/>
            <person name="Simpson J.R."/>
            <person name="Lauterbach L."/>
            <person name="Steele A.D."/>
            <person name="Gui C."/>
            <person name="Meng S."/>
            <person name="Li G."/>
            <person name="Viehrig K."/>
            <person name="Ye F."/>
            <person name="Su P."/>
            <person name="Kiefer A.F."/>
            <person name="Nichols A."/>
            <person name="Cepeda A.J."/>
            <person name="Yan W."/>
            <person name="Fan B."/>
            <person name="Jiang Y."/>
            <person name="Adhikari A."/>
            <person name="Zheng C.-J."/>
            <person name="Schuster L."/>
            <person name="Cowan T.M."/>
            <person name="Smanski M.J."/>
            <person name="Chevrette M.G."/>
            <person name="De Carvalho L.P.S."/>
            <person name="Shen B."/>
        </authorList>
    </citation>
    <scope>NUCLEOTIDE SEQUENCE [LARGE SCALE GENOMIC DNA]</scope>
    <source>
        <strain evidence="2 3">NPDC000234</strain>
    </source>
</reference>
<organism evidence="2 3">
    <name type="scientific">Streptomyces hyaluromycini</name>
    <dbReference type="NCBI Taxonomy" id="1377993"/>
    <lineage>
        <taxon>Bacteria</taxon>
        <taxon>Bacillati</taxon>
        <taxon>Actinomycetota</taxon>
        <taxon>Actinomycetes</taxon>
        <taxon>Kitasatosporales</taxon>
        <taxon>Streptomycetaceae</taxon>
        <taxon>Streptomyces</taxon>
    </lineage>
</organism>
<protein>
    <submittedName>
        <fullName evidence="2">UDP-N-acetylglucosamine--N-acetylglucosamine transferase</fullName>
    </submittedName>
</protein>
<accession>A0ABV1XBN6</accession>
<feature type="non-terminal residue" evidence="2">
    <location>
        <position position="1"/>
    </location>
</feature>
<sequence length="59" mass="5836">AVRRLAASMAVACVVWAGAVGTAVATTGSGPGVIHAIGHTLDLDDDVHPGAPQQQGHHS</sequence>
<dbReference type="GO" id="GO:0016740">
    <property type="term" value="F:transferase activity"/>
    <property type="evidence" value="ECO:0007669"/>
    <property type="project" value="UniProtKB-KW"/>
</dbReference>